<evidence type="ECO:0000313" key="5">
    <source>
        <dbReference type="EMBL" id="KAI7836690.1"/>
    </source>
</evidence>
<dbReference type="CDD" id="cd12245">
    <property type="entry name" value="RRM_scw1_like"/>
    <property type="match status" value="1"/>
</dbReference>
<feature type="domain" description="RRM" evidence="4">
    <location>
        <begin position="202"/>
        <end position="279"/>
    </location>
</feature>
<proteinExistence type="predicted"/>
<feature type="region of interest" description="Disordered" evidence="3">
    <location>
        <begin position="301"/>
        <end position="335"/>
    </location>
</feature>
<feature type="compositionally biased region" description="Gly residues" evidence="3">
    <location>
        <begin position="302"/>
        <end position="312"/>
    </location>
</feature>
<dbReference type="InterPro" id="IPR012677">
    <property type="entry name" value="Nucleotide-bd_a/b_plait_sf"/>
</dbReference>
<dbReference type="InterPro" id="IPR000504">
    <property type="entry name" value="RRM_dom"/>
</dbReference>
<name>A0AAD5H1H9_9CHLO</name>
<accession>A0AAD5H1H9</accession>
<dbReference type="InterPro" id="IPR035979">
    <property type="entry name" value="RBD_domain_sf"/>
</dbReference>
<dbReference type="SUPFAM" id="SSF54928">
    <property type="entry name" value="RNA-binding domain, RBD"/>
    <property type="match status" value="1"/>
</dbReference>
<dbReference type="Gene3D" id="3.30.70.330">
    <property type="match status" value="2"/>
</dbReference>
<gene>
    <name evidence="5" type="ORF">COHA_009466</name>
</gene>
<feature type="compositionally biased region" description="Low complexity" evidence="3">
    <location>
        <begin position="321"/>
        <end position="335"/>
    </location>
</feature>
<evidence type="ECO:0000259" key="4">
    <source>
        <dbReference type="PROSITE" id="PS50102"/>
    </source>
</evidence>
<dbReference type="GO" id="GO:0003723">
    <property type="term" value="F:RNA binding"/>
    <property type="evidence" value="ECO:0007669"/>
    <property type="project" value="UniProtKB-UniRule"/>
</dbReference>
<evidence type="ECO:0000313" key="6">
    <source>
        <dbReference type="Proteomes" id="UP001205105"/>
    </source>
</evidence>
<evidence type="ECO:0000256" key="2">
    <source>
        <dbReference type="PROSITE-ProRule" id="PRU00176"/>
    </source>
</evidence>
<reference evidence="5" key="1">
    <citation type="submission" date="2020-11" db="EMBL/GenBank/DDBJ databases">
        <title>Chlorella ohadii genome sequencing and assembly.</title>
        <authorList>
            <person name="Murik O."/>
            <person name="Treves H."/>
            <person name="Kedem I."/>
            <person name="Shotland Y."/>
            <person name="Kaplan A."/>
        </authorList>
    </citation>
    <scope>NUCLEOTIDE SEQUENCE</scope>
    <source>
        <strain evidence="5">1</strain>
    </source>
</reference>
<protein>
    <recommendedName>
        <fullName evidence="4">RRM domain-containing protein</fullName>
    </recommendedName>
</protein>
<dbReference type="EMBL" id="JADXDR010000179">
    <property type="protein sequence ID" value="KAI7836690.1"/>
    <property type="molecule type" value="Genomic_DNA"/>
</dbReference>
<dbReference type="SMART" id="SM00360">
    <property type="entry name" value="RRM"/>
    <property type="match status" value="2"/>
</dbReference>
<comment type="caution">
    <text evidence="5">The sequence shown here is derived from an EMBL/GenBank/DDBJ whole genome shotgun (WGS) entry which is preliminary data.</text>
</comment>
<evidence type="ECO:0000256" key="3">
    <source>
        <dbReference type="SAM" id="MobiDB-lite"/>
    </source>
</evidence>
<dbReference type="Proteomes" id="UP001205105">
    <property type="component" value="Unassembled WGS sequence"/>
</dbReference>
<evidence type="ECO:0000256" key="1">
    <source>
        <dbReference type="ARBA" id="ARBA00022884"/>
    </source>
</evidence>
<dbReference type="Pfam" id="PF00076">
    <property type="entry name" value="RRM_1"/>
    <property type="match status" value="1"/>
</dbReference>
<dbReference type="PANTHER" id="PTHR10501">
    <property type="entry name" value="U1 SMALL NUCLEAR RIBONUCLEOPROTEIN A/U2 SMALL NUCLEAR RIBONUCLEOPROTEIN B"/>
    <property type="match status" value="1"/>
</dbReference>
<dbReference type="AlphaFoldDB" id="A0AAD5H1H9"/>
<dbReference type="PROSITE" id="PS50102">
    <property type="entry name" value="RRM"/>
    <property type="match status" value="1"/>
</dbReference>
<keyword evidence="6" id="KW-1185">Reference proteome</keyword>
<sequence>MQGAYLQTYEPPEAYAPPAPFYSIPIQAPTGFYYAPAPAAAPLPAADEVRTVFITGFPDDVKERELNNMLRFLPGYEASQMHFRNGQAQGFALFSTGAAARQAVDGVQNLVFDNDCVLRAEMAHKNMYLKDDPSLAPKRSRPSYEGGSYGGYPAAAPPGVAPPPGAYAYGPPAGSAPVGVVAPVQPRGYAPITNTKDNPPCNTLFIGNLGDGVNEAEIRGLFSHQPGFQQLKLVRGPKGVTCFIEFIDVASAMAVHDAQQGAILASSDRGGIRIQYSKNPFGRKRDAAGAFVDAATAAAAAAGGGGGMYGGRGEPHAADTPAQQPGQPQMPASTV</sequence>
<keyword evidence="1 2" id="KW-0694">RNA-binding</keyword>
<organism evidence="5 6">
    <name type="scientific">Chlorella ohadii</name>
    <dbReference type="NCBI Taxonomy" id="2649997"/>
    <lineage>
        <taxon>Eukaryota</taxon>
        <taxon>Viridiplantae</taxon>
        <taxon>Chlorophyta</taxon>
        <taxon>core chlorophytes</taxon>
        <taxon>Trebouxiophyceae</taxon>
        <taxon>Chlorellales</taxon>
        <taxon>Chlorellaceae</taxon>
        <taxon>Chlorella clade</taxon>
        <taxon>Chlorella</taxon>
    </lineage>
</organism>